<dbReference type="STRING" id="946077.W5A_08147"/>
<proteinExistence type="predicted"/>
<reference evidence="2 3" key="1">
    <citation type="journal article" date="2012" name="J. Bacteriol.">
        <title>Genome Sequence of the Halotolerant Bacterium Imtechella halotolerans K1T.</title>
        <authorList>
            <person name="Kumar S."/>
            <person name="Vikram S."/>
            <person name="Subramanian S."/>
            <person name="Raghava G.P."/>
            <person name="Pinnaka A.K."/>
        </authorList>
    </citation>
    <scope>NUCLEOTIDE SEQUENCE [LARGE SCALE GENOMIC DNA]</scope>
    <source>
        <strain evidence="2 3">K1</strain>
    </source>
</reference>
<comment type="caution">
    <text evidence="2">The sequence shown here is derived from an EMBL/GenBank/DDBJ whole genome shotgun (WGS) entry which is preliminary data.</text>
</comment>
<dbReference type="Gene3D" id="3.10.450.50">
    <property type="match status" value="1"/>
</dbReference>
<feature type="signal peptide" evidence="1">
    <location>
        <begin position="1"/>
        <end position="18"/>
    </location>
</feature>
<dbReference type="AlphaFoldDB" id="I0WEC0"/>
<dbReference type="PATRIC" id="fig|946077.3.peg.1651"/>
<dbReference type="SUPFAM" id="SSF54427">
    <property type="entry name" value="NTF2-like"/>
    <property type="match status" value="1"/>
</dbReference>
<evidence type="ECO:0000313" key="3">
    <source>
        <dbReference type="Proteomes" id="UP000005938"/>
    </source>
</evidence>
<evidence type="ECO:0000313" key="2">
    <source>
        <dbReference type="EMBL" id="EID74736.1"/>
    </source>
</evidence>
<dbReference type="Proteomes" id="UP000005938">
    <property type="component" value="Unassembled WGS sequence"/>
</dbReference>
<name>I0WEC0_9FLAO</name>
<keyword evidence="1" id="KW-0732">Signal</keyword>
<organism evidence="2 3">
    <name type="scientific">Imtechella halotolerans K1</name>
    <dbReference type="NCBI Taxonomy" id="946077"/>
    <lineage>
        <taxon>Bacteria</taxon>
        <taxon>Pseudomonadati</taxon>
        <taxon>Bacteroidota</taxon>
        <taxon>Flavobacteriia</taxon>
        <taxon>Flavobacteriales</taxon>
        <taxon>Flavobacteriaceae</taxon>
        <taxon>Imtechella</taxon>
    </lineage>
</organism>
<dbReference type="InterPro" id="IPR032710">
    <property type="entry name" value="NTF2-like_dom_sf"/>
</dbReference>
<dbReference type="EMBL" id="AJJU01000009">
    <property type="protein sequence ID" value="EID74736.1"/>
    <property type="molecule type" value="Genomic_DNA"/>
</dbReference>
<protein>
    <submittedName>
        <fullName evidence="2">Molecular chaperone DnaK</fullName>
    </submittedName>
</protein>
<dbReference type="OrthoDB" id="117186at2"/>
<gene>
    <name evidence="2" type="ORF">W5A_08147</name>
</gene>
<feature type="chain" id="PRO_5003636080" evidence="1">
    <location>
        <begin position="19"/>
        <end position="152"/>
    </location>
</feature>
<evidence type="ECO:0000256" key="1">
    <source>
        <dbReference type="SAM" id="SignalP"/>
    </source>
</evidence>
<sequence>MRPILLYIFLITGSVAVAQSSTEGIRIQKTIDDFFLAFHQQDTTFIRTLTQSSVSLQSVVVGNEGQIRVKSEGFGTFLKSIASIPSTTRFKEELHAYKIQHDDRIAQVWTPYSFYVNDSLSHCGVNAFTLYKDESGRWQIVGIVDTRRKDCN</sequence>
<accession>I0WEC0</accession>
<dbReference type="RefSeq" id="WP_008239324.1">
    <property type="nucleotide sequence ID" value="NZ_AJJU01000009.1"/>
</dbReference>
<dbReference type="eggNOG" id="ENOG5032SDI">
    <property type="taxonomic scope" value="Bacteria"/>
</dbReference>
<keyword evidence="3" id="KW-1185">Reference proteome</keyword>